<evidence type="ECO:0000313" key="1">
    <source>
        <dbReference type="EMBL" id="QUC67234.1"/>
    </source>
</evidence>
<reference evidence="1" key="1">
    <citation type="submission" date="2021-01" db="EMBL/GenBank/DDBJ databases">
        <title>Complete genome sequence of Clostridiales bacterium R-7.</title>
        <authorList>
            <person name="Mahoney-Kurpe S.C."/>
            <person name="Palevich N."/>
            <person name="Koike S."/>
            <person name="Moon C.D."/>
            <person name="Attwood G.T."/>
        </authorList>
    </citation>
    <scope>NUCLEOTIDE SEQUENCE</scope>
    <source>
        <strain evidence="1">R-7</strain>
    </source>
</reference>
<proteinExistence type="predicted"/>
<organism evidence="1 2">
    <name type="scientific">Aristaeella hokkaidonensis</name>
    <dbReference type="NCBI Taxonomy" id="3046382"/>
    <lineage>
        <taxon>Bacteria</taxon>
        <taxon>Bacillati</taxon>
        <taxon>Bacillota</taxon>
        <taxon>Clostridia</taxon>
        <taxon>Eubacteriales</taxon>
        <taxon>Aristaeellaceae</taxon>
        <taxon>Aristaeella</taxon>
    </lineage>
</organism>
<sequence>MEFIRILLETLAGVCSFFLTFIMVYQIVIGFFGFKKAKKDYADHDPESRFLVLVPAHNEEKVIGDIIQNLNDMDYPKELYDFYIIADNCTDNTAEVARNLGANVIETCKESPDAPTGKPIALKKALQAIGDYQDRYDLMMIFDADNLMDTNMFREVNSQYLDKGKPDFIQCYLGAKNKKGVVAWFYYTGYTLTNRFFDLAKYRLGLNCAIGGTGFAMTTSYLYKRGGWTTMSLTEDFEIQVEATLEGRRILWNHYTRVYDEKPTSLLASIRQKIRWGQGHWYVALHNTGKTFRALSDGRISFWEFLSLLTYMYSIAAYVVAAVQLVVTTALCLVVPGRQFFDVSLSGLLIGGLLFGYTYLFLFYVADWMDNRIRFSFRTIPVMIGGFFANLIVGIFNEIVGLIRCGDQQHWVKTEHAIEAKTVQERQQVQLRGKAA</sequence>
<dbReference type="Proteomes" id="UP000682782">
    <property type="component" value="Chromosome"/>
</dbReference>
<name>A0AC61N720_9FIRM</name>
<accession>A0AC61N720</accession>
<keyword evidence="2" id="KW-1185">Reference proteome</keyword>
<protein>
    <submittedName>
        <fullName evidence="1">Glycosyltransferase</fullName>
    </submittedName>
</protein>
<gene>
    <name evidence="1" type="ORF">JYE49_00510</name>
</gene>
<dbReference type="EMBL" id="CP068393">
    <property type="protein sequence ID" value="QUC67234.1"/>
    <property type="molecule type" value="Genomic_DNA"/>
</dbReference>
<evidence type="ECO:0000313" key="2">
    <source>
        <dbReference type="Proteomes" id="UP000682782"/>
    </source>
</evidence>